<dbReference type="STRING" id="570521.SAMN04488508_105278"/>
<reference evidence="3" key="1">
    <citation type="submission" date="2016-11" db="EMBL/GenBank/DDBJ databases">
        <authorList>
            <person name="Varghese N."/>
            <person name="Submissions S."/>
        </authorList>
    </citation>
    <scope>NUCLEOTIDE SEQUENCE [LARGE SCALE GENOMIC DNA]</scope>
    <source>
        <strain evidence="3">DSM 22623</strain>
    </source>
</reference>
<accession>A0A1M6GH67</accession>
<feature type="region of interest" description="Disordered" evidence="1">
    <location>
        <begin position="74"/>
        <end position="132"/>
    </location>
</feature>
<proteinExistence type="predicted"/>
<dbReference type="OrthoDB" id="1451016at2"/>
<protein>
    <submittedName>
        <fullName evidence="2">Uncharacterized protein</fullName>
    </submittedName>
</protein>
<dbReference type="Proteomes" id="UP000184432">
    <property type="component" value="Unassembled WGS sequence"/>
</dbReference>
<sequence length="132" mass="14624">MNCQQKSGVFLNISCRQKAENECSRCQKQVCNSHYRILEKKGYCEDCFWEVYLFSNPKSSDNDLHDDDVIITTSTPINSESNDDGFEGGFGGGGFGGAGAGGEWSSSDMDSFARPDSNQDDYLGNDETFFYS</sequence>
<evidence type="ECO:0000313" key="2">
    <source>
        <dbReference type="EMBL" id="SHJ09297.1"/>
    </source>
</evidence>
<dbReference type="AlphaFoldDB" id="A0A1M6GH67"/>
<gene>
    <name evidence="2" type="ORF">SAMN04488508_105278</name>
</gene>
<name>A0A1M6GH67_9FLAO</name>
<evidence type="ECO:0000256" key="1">
    <source>
        <dbReference type="SAM" id="MobiDB-lite"/>
    </source>
</evidence>
<dbReference type="EMBL" id="FQYP01000005">
    <property type="protein sequence ID" value="SHJ09297.1"/>
    <property type="molecule type" value="Genomic_DNA"/>
</dbReference>
<dbReference type="RefSeq" id="WP_073316472.1">
    <property type="nucleotide sequence ID" value="NZ_FQYP01000005.1"/>
</dbReference>
<evidence type="ECO:0000313" key="3">
    <source>
        <dbReference type="Proteomes" id="UP000184432"/>
    </source>
</evidence>
<organism evidence="2 3">
    <name type="scientific">Aquimarina spongiae</name>
    <dbReference type="NCBI Taxonomy" id="570521"/>
    <lineage>
        <taxon>Bacteria</taxon>
        <taxon>Pseudomonadati</taxon>
        <taxon>Bacteroidota</taxon>
        <taxon>Flavobacteriia</taxon>
        <taxon>Flavobacteriales</taxon>
        <taxon>Flavobacteriaceae</taxon>
        <taxon>Aquimarina</taxon>
    </lineage>
</organism>
<keyword evidence="3" id="KW-1185">Reference proteome</keyword>
<feature type="compositionally biased region" description="Gly residues" evidence="1">
    <location>
        <begin position="87"/>
        <end position="102"/>
    </location>
</feature>